<dbReference type="PANTHER" id="PTHR30387">
    <property type="entry name" value="MANNONATE DEHYDRATASE"/>
    <property type="match status" value="1"/>
</dbReference>
<comment type="function">
    <text evidence="2 9">Catalyzes the dehydration of D-mannonate.</text>
</comment>
<keyword evidence="7 9" id="KW-0464">Manganese</keyword>
<dbReference type="eggNOG" id="COG1312">
    <property type="taxonomic scope" value="Bacteria"/>
</dbReference>
<comment type="catalytic activity">
    <reaction evidence="1 9">
        <text>D-mannonate = 2-dehydro-3-deoxy-D-gluconate + H2O</text>
        <dbReference type="Rhea" id="RHEA:20097"/>
        <dbReference type="ChEBI" id="CHEBI:15377"/>
        <dbReference type="ChEBI" id="CHEBI:17767"/>
        <dbReference type="ChEBI" id="CHEBI:57990"/>
        <dbReference type="EC" id="4.2.1.8"/>
    </reaction>
</comment>
<evidence type="ECO:0000256" key="1">
    <source>
        <dbReference type="ARBA" id="ARBA00001794"/>
    </source>
</evidence>
<dbReference type="GO" id="GO:0030145">
    <property type="term" value="F:manganese ion binding"/>
    <property type="evidence" value="ECO:0007669"/>
    <property type="project" value="TreeGrafter"/>
</dbReference>
<dbReference type="PANTHER" id="PTHR30387:SF2">
    <property type="entry name" value="MANNONATE DEHYDRATASE"/>
    <property type="match status" value="1"/>
</dbReference>
<evidence type="ECO:0000256" key="6">
    <source>
        <dbReference type="ARBA" id="ARBA00023004"/>
    </source>
</evidence>
<dbReference type="EMBL" id="FONA01000004">
    <property type="protein sequence ID" value="SFD95290.1"/>
    <property type="molecule type" value="Genomic_DNA"/>
</dbReference>
<evidence type="ECO:0000256" key="7">
    <source>
        <dbReference type="ARBA" id="ARBA00023211"/>
    </source>
</evidence>
<evidence type="ECO:0000313" key="12">
    <source>
        <dbReference type="Proteomes" id="UP000181976"/>
    </source>
</evidence>
<dbReference type="Gene3D" id="3.20.20.150">
    <property type="entry name" value="Divalent-metal-dependent TIM barrel enzymes"/>
    <property type="match status" value="2"/>
</dbReference>
<feature type="coiled-coil region" evidence="10">
    <location>
        <begin position="152"/>
        <end position="179"/>
    </location>
</feature>
<dbReference type="GO" id="GO:0008927">
    <property type="term" value="F:mannonate dehydratase activity"/>
    <property type="evidence" value="ECO:0007669"/>
    <property type="project" value="UniProtKB-UniRule"/>
</dbReference>
<keyword evidence="8 9" id="KW-0456">Lyase</keyword>
<dbReference type="SUPFAM" id="SSF51658">
    <property type="entry name" value="Xylose isomerase-like"/>
    <property type="match status" value="1"/>
</dbReference>
<evidence type="ECO:0000256" key="3">
    <source>
        <dbReference type="ARBA" id="ARBA00004892"/>
    </source>
</evidence>
<dbReference type="Proteomes" id="UP000181976">
    <property type="component" value="Unassembled WGS sequence"/>
</dbReference>
<name>A0A1I1WQB5_9BACT</name>
<dbReference type="RefSeq" id="WP_010528257.1">
    <property type="nucleotide sequence ID" value="NZ_AFSL01000074.1"/>
</dbReference>
<evidence type="ECO:0000256" key="5">
    <source>
        <dbReference type="ARBA" id="ARBA00012927"/>
    </source>
</evidence>
<evidence type="ECO:0000313" key="11">
    <source>
        <dbReference type="EMBL" id="SFD95290.1"/>
    </source>
</evidence>
<dbReference type="HAMAP" id="MF_00106">
    <property type="entry name" value="UxuA"/>
    <property type="match status" value="1"/>
</dbReference>
<dbReference type="GO" id="GO:0008198">
    <property type="term" value="F:ferrous iron binding"/>
    <property type="evidence" value="ECO:0007669"/>
    <property type="project" value="TreeGrafter"/>
</dbReference>
<accession>A0A1I1WQB5</accession>
<dbReference type="NCBIfam" id="NF003027">
    <property type="entry name" value="PRK03906.1"/>
    <property type="match status" value="1"/>
</dbReference>
<dbReference type="NCBIfam" id="TIGR00695">
    <property type="entry name" value="uxuA"/>
    <property type="match status" value="1"/>
</dbReference>
<keyword evidence="10" id="KW-0175">Coiled coil</keyword>
<evidence type="ECO:0000256" key="9">
    <source>
        <dbReference type="HAMAP-Rule" id="MF_00106"/>
    </source>
</evidence>
<organism evidence="11 12">
    <name type="scientific">Thermophagus xiamenensis</name>
    <dbReference type="NCBI Taxonomy" id="385682"/>
    <lineage>
        <taxon>Bacteria</taxon>
        <taxon>Pseudomonadati</taxon>
        <taxon>Bacteroidota</taxon>
        <taxon>Bacteroidia</taxon>
        <taxon>Marinilabiliales</taxon>
        <taxon>Marinilabiliaceae</taxon>
        <taxon>Thermophagus</taxon>
    </lineage>
</organism>
<dbReference type="InParanoid" id="A0A1I1WQB5"/>
<proteinExistence type="inferred from homology"/>
<comment type="similarity">
    <text evidence="4 9">Belongs to the mannonate dehydratase family.</text>
</comment>
<evidence type="ECO:0000256" key="4">
    <source>
        <dbReference type="ARBA" id="ARBA00007389"/>
    </source>
</evidence>
<evidence type="ECO:0000256" key="8">
    <source>
        <dbReference type="ARBA" id="ARBA00023239"/>
    </source>
</evidence>
<dbReference type="InterPro" id="IPR036237">
    <property type="entry name" value="Xyl_isomerase-like_sf"/>
</dbReference>
<gene>
    <name evidence="9" type="primary">uxuA</name>
    <name evidence="11" type="ORF">SAMN05444380_104140</name>
</gene>
<dbReference type="InterPro" id="IPR004628">
    <property type="entry name" value="Man_deHydtase"/>
</dbReference>
<dbReference type="AlphaFoldDB" id="A0A1I1WQB5"/>
<dbReference type="GO" id="GO:0042840">
    <property type="term" value="P:D-glucuronate catabolic process"/>
    <property type="evidence" value="ECO:0007669"/>
    <property type="project" value="TreeGrafter"/>
</dbReference>
<dbReference type="STRING" id="385682.SAMN05444380_104140"/>
<comment type="pathway">
    <text evidence="3 9">Carbohydrate metabolism; pentose and glucuronate interconversion.</text>
</comment>
<protein>
    <recommendedName>
        <fullName evidence="5 9">Mannonate dehydratase</fullName>
        <ecNumber evidence="5 9">4.2.1.8</ecNumber>
    </recommendedName>
    <alternativeName>
        <fullName evidence="9">D-mannonate hydro-lyase</fullName>
    </alternativeName>
</protein>
<dbReference type="UniPathway" id="UPA00246"/>
<dbReference type="FunCoup" id="A0A1I1WQB5">
    <property type="interactions" value="57"/>
</dbReference>
<dbReference type="Pfam" id="PF03786">
    <property type="entry name" value="UxuA"/>
    <property type="match status" value="1"/>
</dbReference>
<dbReference type="PIRSF" id="PIRSF016049">
    <property type="entry name" value="Man_dehyd"/>
    <property type="match status" value="1"/>
</dbReference>
<comment type="cofactor">
    <cofactor evidence="9">
        <name>Fe(2+)</name>
        <dbReference type="ChEBI" id="CHEBI:29033"/>
    </cofactor>
    <cofactor evidence="9">
        <name>Mn(2+)</name>
        <dbReference type="ChEBI" id="CHEBI:29035"/>
    </cofactor>
</comment>
<evidence type="ECO:0000256" key="2">
    <source>
        <dbReference type="ARBA" id="ARBA00002713"/>
    </source>
</evidence>
<keyword evidence="6 9" id="KW-0408">Iron</keyword>
<sequence>MGMEQTWRWYGPTDPVSLTDIRQAGATGIVTALHEIPIGEVWTEEAIAKRKRLIELDESGRAAKPRGLTWSVIESLSVHEDIKLGRPTRDQWIEKYQESLRNIGKVGIPVVTYNWMPVVDWTRTNLELELDDGAKALEFNMSEYIAFDLFILKRKNAEHDYTEEQIEAAKRKYEAMSDEQRYVLQNNIIAGLPGGNESYSLEEFRQRLADYEGIDSSQYRENLKYFLEAVVPVAIESGVRLAIHPDDPPLSLFGLPRIVSTESDLQFIVNVVDSIHNGLCICTGSLGVRADNDLPGIITRLGHRINFLHLRSTQRYLDGSFHEASHLRGDVDMYKVMVEVLKEQKRREAAHRVDARIPMRADHGHTILDDLKKKTNPGYSAIGLLSGMAELRGLEMGIEKSGVIYQME</sequence>
<dbReference type="EC" id="4.2.1.8" evidence="5 9"/>
<keyword evidence="12" id="KW-1185">Reference proteome</keyword>
<evidence type="ECO:0000256" key="10">
    <source>
        <dbReference type="SAM" id="Coils"/>
    </source>
</evidence>
<reference evidence="11 12" key="1">
    <citation type="submission" date="2016-10" db="EMBL/GenBank/DDBJ databases">
        <authorList>
            <person name="de Groot N.N."/>
        </authorList>
    </citation>
    <scope>NUCLEOTIDE SEQUENCE [LARGE SCALE GENOMIC DNA]</scope>
    <source>
        <strain evidence="11 12">DSM 19012</strain>
    </source>
</reference>